<dbReference type="Proteomes" id="UP001308005">
    <property type="component" value="Unassembled WGS sequence"/>
</dbReference>
<dbReference type="EMBL" id="JAYMYJ010000048">
    <property type="protein sequence ID" value="MEB4590648.1"/>
    <property type="molecule type" value="Genomic_DNA"/>
</dbReference>
<evidence type="ECO:0008006" key="3">
    <source>
        <dbReference type="Google" id="ProtNLM"/>
    </source>
</evidence>
<evidence type="ECO:0000313" key="1">
    <source>
        <dbReference type="EMBL" id="MEB4590648.1"/>
    </source>
</evidence>
<organism evidence="1 2">
    <name type="scientific">Candidatus Thiothrix phosphatis</name>
    <dbReference type="NCBI Taxonomy" id="3112415"/>
    <lineage>
        <taxon>Bacteria</taxon>
        <taxon>Pseudomonadati</taxon>
        <taxon>Pseudomonadota</taxon>
        <taxon>Gammaproteobacteria</taxon>
        <taxon>Thiotrichales</taxon>
        <taxon>Thiotrichaceae</taxon>
        <taxon>Thiothrix</taxon>
    </lineage>
</organism>
<keyword evidence="2" id="KW-1185">Reference proteome</keyword>
<reference evidence="2" key="1">
    <citation type="submission" date="2023-07" db="EMBL/GenBank/DDBJ databases">
        <title>The carbon used by Thiothrix.</title>
        <authorList>
            <person name="Chen L."/>
        </authorList>
    </citation>
    <scope>NUCLEOTIDE SEQUENCE [LARGE SCALE GENOMIC DNA]</scope>
</reference>
<name>A0ABU6CW64_9GAMM</name>
<comment type="caution">
    <text evidence="1">The sequence shown here is derived from an EMBL/GenBank/DDBJ whole genome shotgun (WGS) entry which is preliminary data.</text>
</comment>
<gene>
    <name evidence="1" type="ORF">VSS37_06635</name>
</gene>
<protein>
    <recommendedName>
        <fullName evidence="3">DUF2892 domain-containing protein</fullName>
    </recommendedName>
</protein>
<proteinExistence type="predicted"/>
<dbReference type="RefSeq" id="WP_324694008.1">
    <property type="nucleotide sequence ID" value="NZ_JAYMYJ010000048.1"/>
</dbReference>
<sequence>MLMAAVAMAFAQEIVGSLFIFKFAFTVDFVGFLPVCPFRNRPAAVGGEER</sequence>
<accession>A0ABU6CW64</accession>
<evidence type="ECO:0000313" key="2">
    <source>
        <dbReference type="Proteomes" id="UP001308005"/>
    </source>
</evidence>